<name>A0A415SAC3_MEDGN</name>
<feature type="compositionally biased region" description="Basic and acidic residues" evidence="1">
    <location>
        <begin position="184"/>
        <end position="196"/>
    </location>
</feature>
<proteinExistence type="predicted"/>
<evidence type="ECO:0000313" key="5">
    <source>
        <dbReference type="Proteomes" id="UP000285610"/>
    </source>
</evidence>
<dbReference type="Pfam" id="PF19481">
    <property type="entry name" value="DUF6017"/>
    <property type="match status" value="1"/>
</dbReference>
<feature type="domain" description="DUF6017" evidence="2">
    <location>
        <begin position="231"/>
        <end position="341"/>
    </location>
</feature>
<accession>A0A415SAC3</accession>
<dbReference type="Proteomes" id="UP000285610">
    <property type="component" value="Unassembled WGS sequence"/>
</dbReference>
<dbReference type="EMBL" id="QRQE01000016">
    <property type="protein sequence ID" value="RHM76970.1"/>
    <property type="molecule type" value="Genomic_DNA"/>
</dbReference>
<dbReference type="RefSeq" id="WP_118444540.1">
    <property type="nucleotide sequence ID" value="NZ_DAWDPA010000041.1"/>
</dbReference>
<protein>
    <submittedName>
        <fullName evidence="3">DUF6017 domain-containing protein</fullName>
    </submittedName>
</protein>
<evidence type="ECO:0000256" key="1">
    <source>
        <dbReference type="SAM" id="MobiDB-lite"/>
    </source>
</evidence>
<feature type="compositionally biased region" description="Low complexity" evidence="1">
    <location>
        <begin position="212"/>
        <end position="221"/>
    </location>
</feature>
<feature type="region of interest" description="Disordered" evidence="1">
    <location>
        <begin position="154"/>
        <end position="221"/>
    </location>
</feature>
<comment type="caution">
    <text evidence="4">The sequence shown here is derived from an EMBL/GenBank/DDBJ whole genome shotgun (WGS) entry which is preliminary data.</text>
</comment>
<reference evidence="4 5" key="1">
    <citation type="submission" date="2018-08" db="EMBL/GenBank/DDBJ databases">
        <title>A genome reference for cultivated species of the human gut microbiota.</title>
        <authorList>
            <person name="Zou Y."/>
            <person name="Xue W."/>
            <person name="Luo G."/>
        </authorList>
    </citation>
    <scope>NUCLEOTIDE SEQUENCE [LARGE SCALE GENOMIC DNA]</scope>
    <source>
        <strain evidence="4 5">AF33-12</strain>
    </source>
</reference>
<sequence length="350" mass="40036">MESIFTSGNKIVDQSSQLNISGNIIPQAWYKSIVRENGKPHLTAIVILADIVYWYKPTEIRDEGSGQLVALKKKFKADLLQRSYQQIADEFGISKKEATNAIIFLEKLGVIQRVFRNLVVNGITVTNVLFIELKVDRLKELTYFSPLSLKRDTYKEKEEESSEKESDTLQKEQGIPFKRGRVSQKKEIPTPLKEESSSNAKEIPIYREGETNTENTTENTNGKYPILSYQEIKNIMKKRIGYDAILNDRPYEKHMLDEILNIIVEVMSSKSSTIRVNREEKPTPIVKSIYWKLDMGSVLYVLDSLKNSGKKAHNIRAVMITALYNASMTISSYYSNLYAYHQASEAIPQT</sequence>
<gene>
    <name evidence="4" type="ORF">DWZ50_07930</name>
    <name evidence="3" type="ORF">PNW85_06315</name>
</gene>
<dbReference type="Proteomes" id="UP001212160">
    <property type="component" value="Unassembled WGS sequence"/>
</dbReference>
<feature type="compositionally biased region" description="Basic and acidic residues" evidence="1">
    <location>
        <begin position="154"/>
        <end position="170"/>
    </location>
</feature>
<evidence type="ECO:0000259" key="2">
    <source>
        <dbReference type="Pfam" id="PF19481"/>
    </source>
</evidence>
<reference evidence="3" key="2">
    <citation type="submission" date="2023-01" db="EMBL/GenBank/DDBJ databases">
        <title>Human gut microbiome strain richness.</title>
        <authorList>
            <person name="Chen-Liaw A."/>
        </authorList>
    </citation>
    <scope>NUCLEOTIDE SEQUENCE</scope>
    <source>
        <strain evidence="3">RTP21484st1_H11_RTP21484_190118</strain>
    </source>
</reference>
<organism evidence="4 5">
    <name type="scientific">Mediterraneibacter gnavus</name>
    <name type="common">Ruminococcus gnavus</name>
    <dbReference type="NCBI Taxonomy" id="33038"/>
    <lineage>
        <taxon>Bacteria</taxon>
        <taxon>Bacillati</taxon>
        <taxon>Bacillota</taxon>
        <taxon>Clostridia</taxon>
        <taxon>Lachnospirales</taxon>
        <taxon>Lachnospiraceae</taxon>
        <taxon>Mediterraneibacter</taxon>
    </lineage>
</organism>
<dbReference type="InterPro" id="IPR046059">
    <property type="entry name" value="DUF6017"/>
</dbReference>
<dbReference type="EMBL" id="JAQMLA010000013">
    <property type="protein sequence ID" value="MDB8686285.1"/>
    <property type="molecule type" value="Genomic_DNA"/>
</dbReference>
<dbReference type="AlphaFoldDB" id="A0A415SAC3"/>
<evidence type="ECO:0000313" key="3">
    <source>
        <dbReference type="EMBL" id="MDB8686285.1"/>
    </source>
</evidence>
<evidence type="ECO:0000313" key="4">
    <source>
        <dbReference type="EMBL" id="RHM76970.1"/>
    </source>
</evidence>